<sequence length="175" mass="19736">MLEDPWSNSPSLSLQPRHSAPICSTVVHFPSRYFPGRWATMGLASVTLRRDAVQQLQQLSCRRTVSSQSRVNDSTPLPLHHPLKQQSSLCPVNQAHNQSVNCNWVVACRHDSLYSLQSTKERPCLSPPALTSPPAHNASNLSAQPRARHTQRPDAARRRRRRRRSSVCEVFEFPA</sequence>
<evidence type="ECO:0000313" key="3">
    <source>
        <dbReference type="Proteomes" id="UP000799640"/>
    </source>
</evidence>
<organism evidence="2 3">
    <name type="scientific">Trichodelitschia bisporula</name>
    <dbReference type="NCBI Taxonomy" id="703511"/>
    <lineage>
        <taxon>Eukaryota</taxon>
        <taxon>Fungi</taxon>
        <taxon>Dikarya</taxon>
        <taxon>Ascomycota</taxon>
        <taxon>Pezizomycotina</taxon>
        <taxon>Dothideomycetes</taxon>
        <taxon>Dothideomycetes incertae sedis</taxon>
        <taxon>Phaeotrichales</taxon>
        <taxon>Phaeotrichaceae</taxon>
        <taxon>Trichodelitschia</taxon>
    </lineage>
</organism>
<gene>
    <name evidence="2" type="ORF">EJ06DRAFT_48536</name>
</gene>
<reference evidence="2" key="1">
    <citation type="journal article" date="2020" name="Stud. Mycol.">
        <title>101 Dothideomycetes genomes: a test case for predicting lifestyles and emergence of pathogens.</title>
        <authorList>
            <person name="Haridas S."/>
            <person name="Albert R."/>
            <person name="Binder M."/>
            <person name="Bloem J."/>
            <person name="Labutti K."/>
            <person name="Salamov A."/>
            <person name="Andreopoulos B."/>
            <person name="Baker S."/>
            <person name="Barry K."/>
            <person name="Bills G."/>
            <person name="Bluhm B."/>
            <person name="Cannon C."/>
            <person name="Castanera R."/>
            <person name="Culley D."/>
            <person name="Daum C."/>
            <person name="Ezra D."/>
            <person name="Gonzalez J."/>
            <person name="Henrissat B."/>
            <person name="Kuo A."/>
            <person name="Liang C."/>
            <person name="Lipzen A."/>
            <person name="Lutzoni F."/>
            <person name="Magnuson J."/>
            <person name="Mondo S."/>
            <person name="Nolan M."/>
            <person name="Ohm R."/>
            <person name="Pangilinan J."/>
            <person name="Park H.-J."/>
            <person name="Ramirez L."/>
            <person name="Alfaro M."/>
            <person name="Sun H."/>
            <person name="Tritt A."/>
            <person name="Yoshinaga Y."/>
            <person name="Zwiers L.-H."/>
            <person name="Turgeon B."/>
            <person name="Goodwin S."/>
            <person name="Spatafora J."/>
            <person name="Crous P."/>
            <person name="Grigoriev I."/>
        </authorList>
    </citation>
    <scope>NUCLEOTIDE SEQUENCE</scope>
    <source>
        <strain evidence="2">CBS 262.69</strain>
    </source>
</reference>
<evidence type="ECO:0000313" key="2">
    <source>
        <dbReference type="EMBL" id="KAF2399349.1"/>
    </source>
</evidence>
<accession>A0A6G1HU40</accession>
<name>A0A6G1HU40_9PEZI</name>
<protein>
    <submittedName>
        <fullName evidence="2">Uncharacterized protein</fullName>
    </submittedName>
</protein>
<dbReference type="AlphaFoldDB" id="A0A6G1HU40"/>
<keyword evidence="3" id="KW-1185">Reference proteome</keyword>
<dbReference type="EMBL" id="ML996697">
    <property type="protein sequence ID" value="KAF2399349.1"/>
    <property type="molecule type" value="Genomic_DNA"/>
</dbReference>
<feature type="region of interest" description="Disordered" evidence="1">
    <location>
        <begin position="123"/>
        <end position="166"/>
    </location>
</feature>
<evidence type="ECO:0000256" key="1">
    <source>
        <dbReference type="SAM" id="MobiDB-lite"/>
    </source>
</evidence>
<proteinExistence type="predicted"/>
<dbReference type="Proteomes" id="UP000799640">
    <property type="component" value="Unassembled WGS sequence"/>
</dbReference>